<name>A0AAJ0E1X2_9PEZI</name>
<accession>A0AAJ0E1X2</accession>
<dbReference type="RefSeq" id="XP_060315690.1">
    <property type="nucleotide sequence ID" value="XM_060453918.1"/>
</dbReference>
<evidence type="ECO:0000313" key="2">
    <source>
        <dbReference type="Proteomes" id="UP001240678"/>
    </source>
</evidence>
<evidence type="ECO:0000313" key="1">
    <source>
        <dbReference type="EMBL" id="KAK1530638.1"/>
    </source>
</evidence>
<proteinExistence type="predicted"/>
<keyword evidence="2" id="KW-1185">Reference proteome</keyword>
<organism evidence="1 2">
    <name type="scientific">Colletotrichum costaricense</name>
    <dbReference type="NCBI Taxonomy" id="1209916"/>
    <lineage>
        <taxon>Eukaryota</taxon>
        <taxon>Fungi</taxon>
        <taxon>Dikarya</taxon>
        <taxon>Ascomycota</taxon>
        <taxon>Pezizomycotina</taxon>
        <taxon>Sordariomycetes</taxon>
        <taxon>Hypocreomycetidae</taxon>
        <taxon>Glomerellales</taxon>
        <taxon>Glomerellaceae</taxon>
        <taxon>Colletotrichum</taxon>
        <taxon>Colletotrichum acutatum species complex</taxon>
    </lineage>
</organism>
<protein>
    <submittedName>
        <fullName evidence="1">Uncharacterized protein</fullName>
    </submittedName>
</protein>
<dbReference type="EMBL" id="MOOE01000005">
    <property type="protein sequence ID" value="KAK1530638.1"/>
    <property type="molecule type" value="Genomic_DNA"/>
</dbReference>
<dbReference type="AlphaFoldDB" id="A0AAJ0E1X2"/>
<reference evidence="1 2" key="1">
    <citation type="submission" date="2016-10" db="EMBL/GenBank/DDBJ databases">
        <title>The genome sequence of Colletotrichum fioriniae PJ7.</title>
        <authorList>
            <person name="Baroncelli R."/>
        </authorList>
    </citation>
    <scope>NUCLEOTIDE SEQUENCE [LARGE SCALE GENOMIC DNA]</scope>
    <source>
        <strain evidence="1 2">IMI 309622</strain>
    </source>
</reference>
<dbReference type="Proteomes" id="UP001240678">
    <property type="component" value="Unassembled WGS sequence"/>
</dbReference>
<dbReference type="GeneID" id="85337465"/>
<gene>
    <name evidence="1" type="ORF">CCOS01_05741</name>
</gene>
<comment type="caution">
    <text evidence="1">The sequence shown here is derived from an EMBL/GenBank/DDBJ whole genome shotgun (WGS) entry which is preliminary data.</text>
</comment>
<sequence length="113" mass="12634">MSVSKEELEAEAAHTTWMATQARTQCWRVVFAMLAKAKSFSCASCVVLEEDRRSKLPGKAEWGFGRKIWKFCEISIEIPHDAGRAPVAPRTRRCEAIEAYQGTSRSGPTDART</sequence>